<protein>
    <submittedName>
        <fullName evidence="1">Uncharacterized protein</fullName>
    </submittedName>
</protein>
<keyword evidence="2" id="KW-1185">Reference proteome</keyword>
<organism evidence="1 2">
    <name type="scientific">Chitinophaga caeni</name>
    <dbReference type="NCBI Taxonomy" id="2029983"/>
    <lineage>
        <taxon>Bacteria</taxon>
        <taxon>Pseudomonadati</taxon>
        <taxon>Bacteroidota</taxon>
        <taxon>Chitinophagia</taxon>
        <taxon>Chitinophagales</taxon>
        <taxon>Chitinophagaceae</taxon>
        <taxon>Chitinophaga</taxon>
    </lineage>
</organism>
<evidence type="ECO:0000313" key="1">
    <source>
        <dbReference type="EMBL" id="ATL46075.1"/>
    </source>
</evidence>
<reference evidence="1 2" key="1">
    <citation type="submission" date="2017-10" db="EMBL/GenBank/DDBJ databases">
        <title>Paenichitinophaga pekingensis gen. nov., sp. nov., isolated from activated sludge.</title>
        <authorList>
            <person name="Jin D."/>
            <person name="Kong X."/>
            <person name="Deng Y."/>
            <person name="Bai Z."/>
        </authorList>
    </citation>
    <scope>NUCLEOTIDE SEQUENCE [LARGE SCALE GENOMIC DNA]</scope>
    <source>
        <strain evidence="1 2">13</strain>
    </source>
</reference>
<dbReference type="EMBL" id="CP023777">
    <property type="protein sequence ID" value="ATL46075.1"/>
    <property type="molecule type" value="Genomic_DNA"/>
</dbReference>
<name>A0A291QQ80_9BACT</name>
<proteinExistence type="predicted"/>
<gene>
    <name evidence="1" type="ORF">COR50_02230</name>
</gene>
<evidence type="ECO:0000313" key="2">
    <source>
        <dbReference type="Proteomes" id="UP000220133"/>
    </source>
</evidence>
<sequence length="64" mass="7714">MAAENYGLKVYTLSDELLRLFLEGKNLPFLFYLDEDLITHKVFLSFKEYPENTREYIQYILSEK</sequence>
<dbReference type="AlphaFoldDB" id="A0A291QQ80"/>
<dbReference type="KEGG" id="cbae:COR50_02230"/>
<accession>A0A291QQ80</accession>
<dbReference type="Proteomes" id="UP000220133">
    <property type="component" value="Chromosome"/>
</dbReference>